<dbReference type="Pfam" id="PF00990">
    <property type="entry name" value="GGDEF"/>
    <property type="match status" value="1"/>
</dbReference>
<dbReference type="FunFam" id="3.30.70.270:FF:000001">
    <property type="entry name" value="Diguanylate cyclase domain protein"/>
    <property type="match status" value="1"/>
</dbReference>
<keyword evidence="6" id="KW-1185">Reference proteome</keyword>
<dbReference type="SMART" id="SM00448">
    <property type="entry name" value="REC"/>
    <property type="match status" value="1"/>
</dbReference>
<dbReference type="Gene3D" id="3.30.70.270">
    <property type="match status" value="1"/>
</dbReference>
<dbReference type="AlphaFoldDB" id="B4VK28"/>
<dbReference type="GO" id="GO:0005886">
    <property type="term" value="C:plasma membrane"/>
    <property type="evidence" value="ECO:0007669"/>
    <property type="project" value="TreeGrafter"/>
</dbReference>
<dbReference type="CDD" id="cd01949">
    <property type="entry name" value="GGDEF"/>
    <property type="match status" value="1"/>
</dbReference>
<keyword evidence="1" id="KW-0597">Phosphoprotein</keyword>
<accession>B4VK28</accession>
<dbReference type="STRING" id="118168.MC7420_2832"/>
<keyword evidence="2" id="KW-0175">Coiled coil</keyword>
<dbReference type="NCBIfam" id="TIGR00254">
    <property type="entry name" value="GGDEF"/>
    <property type="match status" value="1"/>
</dbReference>
<dbReference type="RefSeq" id="WP_006098769.1">
    <property type="nucleotide sequence ID" value="NZ_DS989843.1"/>
</dbReference>
<dbReference type="OrthoDB" id="453368at2"/>
<dbReference type="Gene3D" id="3.40.50.2300">
    <property type="match status" value="1"/>
</dbReference>
<dbReference type="HOGENOM" id="CLU_000445_11_28_3"/>
<dbReference type="PROSITE" id="PS50110">
    <property type="entry name" value="RESPONSE_REGULATORY"/>
    <property type="match status" value="1"/>
</dbReference>
<dbReference type="Proteomes" id="UP000003835">
    <property type="component" value="Unassembled WGS sequence"/>
</dbReference>
<dbReference type="GO" id="GO:0052621">
    <property type="term" value="F:diguanylate cyclase activity"/>
    <property type="evidence" value="ECO:0007669"/>
    <property type="project" value="TreeGrafter"/>
</dbReference>
<evidence type="ECO:0000259" key="4">
    <source>
        <dbReference type="PROSITE" id="PS50887"/>
    </source>
</evidence>
<dbReference type="SMART" id="SM00267">
    <property type="entry name" value="GGDEF"/>
    <property type="match status" value="1"/>
</dbReference>
<dbReference type="GO" id="GO:1902201">
    <property type="term" value="P:negative regulation of bacterial-type flagellum-dependent cell motility"/>
    <property type="evidence" value="ECO:0007669"/>
    <property type="project" value="TreeGrafter"/>
</dbReference>
<dbReference type="GO" id="GO:0000160">
    <property type="term" value="P:phosphorelay signal transduction system"/>
    <property type="evidence" value="ECO:0007669"/>
    <property type="project" value="InterPro"/>
</dbReference>
<evidence type="ECO:0000313" key="5">
    <source>
        <dbReference type="EMBL" id="EDX77508.1"/>
    </source>
</evidence>
<dbReference type="InterPro" id="IPR050469">
    <property type="entry name" value="Diguanylate_Cyclase"/>
</dbReference>
<dbReference type="PANTHER" id="PTHR45138">
    <property type="entry name" value="REGULATORY COMPONENTS OF SENSORY TRANSDUCTION SYSTEM"/>
    <property type="match status" value="1"/>
</dbReference>
<dbReference type="SUPFAM" id="SSF55073">
    <property type="entry name" value="Nucleotide cyclase"/>
    <property type="match status" value="1"/>
</dbReference>
<protein>
    <submittedName>
        <fullName evidence="5">GGDEF domain protein</fullName>
    </submittedName>
</protein>
<evidence type="ECO:0000259" key="3">
    <source>
        <dbReference type="PROSITE" id="PS50110"/>
    </source>
</evidence>
<evidence type="ECO:0000313" key="6">
    <source>
        <dbReference type="Proteomes" id="UP000003835"/>
    </source>
</evidence>
<dbReference type="PANTHER" id="PTHR45138:SF9">
    <property type="entry name" value="DIGUANYLATE CYCLASE DGCM-RELATED"/>
    <property type="match status" value="1"/>
</dbReference>
<dbReference type="GO" id="GO:0043709">
    <property type="term" value="P:cell adhesion involved in single-species biofilm formation"/>
    <property type="evidence" value="ECO:0007669"/>
    <property type="project" value="TreeGrafter"/>
</dbReference>
<reference evidence="5 6" key="1">
    <citation type="submission" date="2008-07" db="EMBL/GenBank/DDBJ databases">
        <authorList>
            <person name="Tandeau de Marsac N."/>
            <person name="Ferriera S."/>
            <person name="Johnson J."/>
            <person name="Kravitz S."/>
            <person name="Beeson K."/>
            <person name="Sutton G."/>
            <person name="Rogers Y.-H."/>
            <person name="Friedman R."/>
            <person name="Frazier M."/>
            <person name="Venter J.C."/>
        </authorList>
    </citation>
    <scope>NUCLEOTIDE SEQUENCE [LARGE SCALE GENOMIC DNA]</scope>
    <source>
        <strain evidence="5 6">PCC 7420</strain>
    </source>
</reference>
<feature type="domain" description="Response regulatory" evidence="3">
    <location>
        <begin position="12"/>
        <end position="128"/>
    </location>
</feature>
<name>B4VK28_9CYAN</name>
<feature type="modified residue" description="4-aspartylphosphate" evidence="1">
    <location>
        <position position="61"/>
    </location>
</feature>
<dbReference type="InterPro" id="IPR011006">
    <property type="entry name" value="CheY-like_superfamily"/>
</dbReference>
<organism evidence="5 6">
    <name type="scientific">Coleofasciculus chthonoplastes PCC 7420</name>
    <dbReference type="NCBI Taxonomy" id="118168"/>
    <lineage>
        <taxon>Bacteria</taxon>
        <taxon>Bacillati</taxon>
        <taxon>Cyanobacteriota</taxon>
        <taxon>Cyanophyceae</taxon>
        <taxon>Coleofasciculales</taxon>
        <taxon>Coleofasciculaceae</taxon>
        <taxon>Coleofasciculus</taxon>
    </lineage>
</organism>
<dbReference type="InterPro" id="IPR000160">
    <property type="entry name" value="GGDEF_dom"/>
</dbReference>
<dbReference type="SUPFAM" id="SSF52172">
    <property type="entry name" value="CheY-like"/>
    <property type="match status" value="1"/>
</dbReference>
<feature type="domain" description="GGDEF" evidence="4">
    <location>
        <begin position="192"/>
        <end position="329"/>
    </location>
</feature>
<proteinExistence type="predicted"/>
<feature type="coiled-coil region" evidence="2">
    <location>
        <begin position="134"/>
        <end position="164"/>
    </location>
</feature>
<dbReference type="InterPro" id="IPR029787">
    <property type="entry name" value="Nucleotide_cyclase"/>
</dbReference>
<dbReference type="PROSITE" id="PS50887">
    <property type="entry name" value="GGDEF"/>
    <property type="match status" value="1"/>
</dbReference>
<sequence>MNEPDFHRDPPLILIVDDEKTLRLVLRRAMEQEGYRVSEVGDGHQCLAFCTEQLPDIILLDAMMPVMDGFTCCAQLQERFGQKCPPVLMITGLNNQESVDRAFEAGATDYITKPIHWAVLRQRVRRLLHTHWVMAELHRKIEQERVLKAKLEEMNQELQRLVDLDGLTQIANRRAFDQALQQEWKRLAREQAPLSLILCDIDFFKAYNDTYGHQAGDECLKQVADILRKAAKRPADVVARYGGEEFVVILPNTSLRGAMQVAESIRSKLKSRAIVHEGSGVSKFVTLSCGVAGVIPPPKTTPDRLIAEADQALYKAKVEGRDRVVGNLVEV</sequence>
<dbReference type="Pfam" id="PF00072">
    <property type="entry name" value="Response_reg"/>
    <property type="match status" value="1"/>
</dbReference>
<evidence type="ECO:0000256" key="1">
    <source>
        <dbReference type="PROSITE-ProRule" id="PRU00169"/>
    </source>
</evidence>
<dbReference type="InterPro" id="IPR001789">
    <property type="entry name" value="Sig_transdc_resp-reg_receiver"/>
</dbReference>
<gene>
    <name evidence="5" type="ORF">MC7420_2832</name>
</gene>
<dbReference type="InterPro" id="IPR043128">
    <property type="entry name" value="Rev_trsase/Diguanyl_cyclase"/>
</dbReference>
<evidence type="ECO:0000256" key="2">
    <source>
        <dbReference type="SAM" id="Coils"/>
    </source>
</evidence>
<dbReference type="EMBL" id="DS989843">
    <property type="protein sequence ID" value="EDX77508.1"/>
    <property type="molecule type" value="Genomic_DNA"/>
</dbReference>
<dbReference type="eggNOG" id="COG3706">
    <property type="taxonomic scope" value="Bacteria"/>
</dbReference>